<evidence type="ECO:0000256" key="1">
    <source>
        <dbReference type="ARBA" id="ARBA00023002"/>
    </source>
</evidence>
<reference evidence="3 4" key="1">
    <citation type="submission" date="2010-03" db="EMBL/GenBank/DDBJ databases">
        <title>The complete genome of Methanohalophilus mahii DSM 5219.</title>
        <authorList>
            <consortium name="US DOE Joint Genome Institute (JGI-PGF)"/>
            <person name="Lucas S."/>
            <person name="Copeland A."/>
            <person name="Lapidus A."/>
            <person name="Glavina del Rio T."/>
            <person name="Dalin E."/>
            <person name="Tice H."/>
            <person name="Bruce D."/>
            <person name="Goodwin L."/>
            <person name="Pitluck S."/>
            <person name="Kyrpides N."/>
            <person name="Mavromatis K."/>
            <person name="Ivanova N."/>
            <person name="Lykidis A."/>
            <person name="Saunders E."/>
            <person name="Brettin T."/>
            <person name="Detter J.C."/>
            <person name="Han C."/>
            <person name="Land M."/>
            <person name="Hauser L."/>
            <person name="Markowitz V."/>
            <person name="Cheng J.-F."/>
            <person name="Hugenholtz P."/>
            <person name="Woyke T."/>
            <person name="Wu D."/>
            <person name="Spring S."/>
            <person name="Schneider S."/>
            <person name="Schroeder M."/>
            <person name="Klenk H.-P."/>
            <person name="Eisen J.A."/>
        </authorList>
    </citation>
    <scope>NUCLEOTIDE SEQUENCE [LARGE SCALE GENOMIC DNA]</scope>
    <source>
        <strain evidence="4">ATCC 35705 / DSM 5219 / SLP</strain>
    </source>
</reference>
<dbReference type="AlphaFoldDB" id="D5EBC0"/>
<evidence type="ECO:0000256" key="2">
    <source>
        <dbReference type="PIRNR" id="PIRNR005646"/>
    </source>
</evidence>
<dbReference type="GO" id="GO:0019386">
    <property type="term" value="P:methanogenesis, from carbon dioxide"/>
    <property type="evidence" value="ECO:0007669"/>
    <property type="project" value="UniProtKB-UniRule"/>
</dbReference>
<dbReference type="Gene3D" id="3.40.228.10">
    <property type="entry name" value="Dimethylsulfoxide Reductase, domain 2"/>
    <property type="match status" value="1"/>
</dbReference>
<organism evidence="3 4">
    <name type="scientific">Methanohalophilus mahii (strain ATCC 35705 / DSM 5219 / SLP)</name>
    <dbReference type="NCBI Taxonomy" id="547558"/>
    <lineage>
        <taxon>Archaea</taxon>
        <taxon>Methanobacteriati</taxon>
        <taxon>Methanobacteriota</taxon>
        <taxon>Stenosarchaea group</taxon>
        <taxon>Methanomicrobia</taxon>
        <taxon>Methanosarcinales</taxon>
        <taxon>Methanosarcinaceae</taxon>
        <taxon>Methanohalophilus</taxon>
    </lineage>
</organism>
<dbReference type="GO" id="GO:0003954">
    <property type="term" value="F:NADH dehydrogenase activity"/>
    <property type="evidence" value="ECO:0007669"/>
    <property type="project" value="TreeGrafter"/>
</dbReference>
<proteinExistence type="inferred from homology"/>
<evidence type="ECO:0000313" key="4">
    <source>
        <dbReference type="Proteomes" id="UP000001059"/>
    </source>
</evidence>
<dbReference type="GO" id="GO:0016020">
    <property type="term" value="C:membrane"/>
    <property type="evidence" value="ECO:0007669"/>
    <property type="project" value="TreeGrafter"/>
</dbReference>
<keyword evidence="1 2" id="KW-0560">Oxidoreductase</keyword>
<accession>D5EBC0</accession>
<gene>
    <name evidence="3" type="ordered locus">Mmah_0951</name>
</gene>
<dbReference type="STRING" id="547558.Mmah_0951"/>
<dbReference type="GeneID" id="8983116"/>
<comment type="function">
    <text evidence="2">Catalyzes the reversible oxidation of CO(2) and methanofuran (MFR) to N-formylmethanofuran (CHO-MFR). This enzyme is oxygen-labile.</text>
</comment>
<dbReference type="EMBL" id="CP001994">
    <property type="protein sequence ID" value="ADE36471.1"/>
    <property type="molecule type" value="Genomic_DNA"/>
</dbReference>
<comment type="pathway">
    <text evidence="2">One-carbon metabolism; methanogenesis from CO(2); 5,10-methenyl-5,6,7,8-tetrahydromethanopterin from CO(2): step 1/3.</text>
</comment>
<dbReference type="RefSeq" id="WP_013037414.1">
    <property type="nucleotide sequence ID" value="NC_014002.1"/>
</dbReference>
<name>D5EBC0_METMS</name>
<dbReference type="OrthoDB" id="50137at2157"/>
<sequence>MEREYHVCTGCALLCDDIELREEEEENKTTIDSACRKGVAWIKNCQQPLECTVDAKNATPQDAIKRAAEILTNAKNPLIFGMGNSSLKAQEKAIELAKKTNAFIDDTSSFCQGPIVEAILNDTIKSCTLDEVRNKADVIVFWGCDPSNSHPRHLSKYSYFPRGKMRQRGWEEDRTAIVIDVRKSDTAIICEDNFYRIPPKADAEFVGALTEALSGKVPKVTFGMKPKEILELANVLKKAEFGVIFAGLGLVYSMPDLSPMENLLEALNKKTDFHLMPMVGQYNMRGFNHLLFDQTGFINRVSFEGENTDHGPQYSVVEVLKEKRTDAALIIGSDPLSSLPGSIAANLKEIPTIVIDPCKTFTSQIANVTIPAAVTGVECKGEAIRMDGVEIELKQMEKSDKMADADILKKIMEAI</sequence>
<dbReference type="CDD" id="cd02761">
    <property type="entry name" value="MopB_FmdB-FwdB"/>
    <property type="match status" value="1"/>
</dbReference>
<dbReference type="GO" id="GO:0018493">
    <property type="term" value="F:formylmethanofuran dehydrogenase activity"/>
    <property type="evidence" value="ECO:0007669"/>
    <property type="project" value="UniProtKB-UniRule"/>
</dbReference>
<dbReference type="SUPFAM" id="SSF53706">
    <property type="entry name" value="Formate dehydrogenase/DMSO reductase, domains 1-3"/>
    <property type="match status" value="1"/>
</dbReference>
<dbReference type="KEGG" id="mmh:Mmah_0951"/>
<dbReference type="GO" id="GO:0022904">
    <property type="term" value="P:respiratory electron transport chain"/>
    <property type="evidence" value="ECO:0007669"/>
    <property type="project" value="TreeGrafter"/>
</dbReference>
<keyword evidence="4" id="KW-1185">Reference proteome</keyword>
<dbReference type="NCBIfam" id="TIGR03129">
    <property type="entry name" value="one_C_dehyd_B"/>
    <property type="match status" value="1"/>
</dbReference>
<dbReference type="InterPro" id="IPR016457">
    <property type="entry name" value="Formylmethanofuran_DH_bsu"/>
</dbReference>
<dbReference type="PANTHER" id="PTHR43105">
    <property type="entry name" value="RESPIRATORY NITRATE REDUCTASE"/>
    <property type="match status" value="1"/>
</dbReference>
<keyword evidence="2" id="KW-0484">Methanogenesis</keyword>
<dbReference type="PANTHER" id="PTHR43105:SF14">
    <property type="entry name" value="FORMATE DEHYDROGENASE H"/>
    <property type="match status" value="1"/>
</dbReference>
<dbReference type="InterPro" id="IPR050123">
    <property type="entry name" value="Prok_molybdopt-oxidoreductase"/>
</dbReference>
<keyword evidence="2" id="KW-0712">Selenocysteine</keyword>
<comment type="similarity">
    <text evidence="2">Belongs to the FwdB family.</text>
</comment>
<evidence type="ECO:0000313" key="3">
    <source>
        <dbReference type="EMBL" id="ADE36471.1"/>
    </source>
</evidence>
<comment type="catalytic activity">
    <reaction evidence="2">
        <text>N-formylmethanofuran + 2 oxidized [2Fe-2S]-[ferredoxin] + H2O = methanofuran + 2 reduced [2Fe-2S]-[ferredoxin] + CO2 + H(+)</text>
        <dbReference type="Rhea" id="RHEA:19841"/>
        <dbReference type="Rhea" id="RHEA-COMP:10000"/>
        <dbReference type="Rhea" id="RHEA-COMP:10001"/>
        <dbReference type="ChEBI" id="CHEBI:15377"/>
        <dbReference type="ChEBI" id="CHEBI:15378"/>
        <dbReference type="ChEBI" id="CHEBI:16526"/>
        <dbReference type="ChEBI" id="CHEBI:33737"/>
        <dbReference type="ChEBI" id="CHEBI:33738"/>
        <dbReference type="ChEBI" id="CHEBI:57727"/>
        <dbReference type="ChEBI" id="CHEBI:58151"/>
    </reaction>
</comment>
<dbReference type="EC" id="1.2.7.12" evidence="2"/>
<dbReference type="HOGENOM" id="CLU_034348_0_0_2"/>
<dbReference type="PIRSF" id="PIRSF005646">
    <property type="entry name" value="FwdB"/>
    <property type="match status" value="1"/>
</dbReference>
<protein>
    <recommendedName>
        <fullName evidence="2">formylmethanofuran dehydrogenase subunit B</fullName>
        <ecNumber evidence="2">1.2.7.12</ecNumber>
    </recommendedName>
</protein>
<dbReference type="Proteomes" id="UP000001059">
    <property type="component" value="Chromosome"/>
</dbReference>